<accession>A0A1W1X2Z6</accession>
<dbReference type="InterPro" id="IPR030374">
    <property type="entry name" value="PABS"/>
</dbReference>
<evidence type="ECO:0000256" key="4">
    <source>
        <dbReference type="PROSITE-ProRule" id="PRU00354"/>
    </source>
</evidence>
<protein>
    <submittedName>
        <fullName evidence="6">Spermidine synthase</fullName>
    </submittedName>
</protein>
<evidence type="ECO:0000256" key="1">
    <source>
        <dbReference type="ARBA" id="ARBA00007867"/>
    </source>
</evidence>
<dbReference type="OrthoDB" id="117774at2"/>
<dbReference type="Pfam" id="PF01564">
    <property type="entry name" value="Spermine_synth"/>
    <property type="match status" value="1"/>
</dbReference>
<keyword evidence="3 4" id="KW-0620">Polyamine biosynthesis</keyword>
<dbReference type="PANTHER" id="PTHR43317">
    <property type="entry name" value="THERMOSPERMINE SYNTHASE ACAULIS5"/>
    <property type="match status" value="1"/>
</dbReference>
<dbReference type="GO" id="GO:0016740">
    <property type="term" value="F:transferase activity"/>
    <property type="evidence" value="ECO:0007669"/>
    <property type="project" value="UniProtKB-UniRule"/>
</dbReference>
<evidence type="ECO:0000313" key="7">
    <source>
        <dbReference type="Proteomes" id="UP000192761"/>
    </source>
</evidence>
<dbReference type="GO" id="GO:0006596">
    <property type="term" value="P:polyamine biosynthetic process"/>
    <property type="evidence" value="ECO:0007669"/>
    <property type="project" value="UniProtKB-UniRule"/>
</dbReference>
<evidence type="ECO:0000313" key="6">
    <source>
        <dbReference type="EMBL" id="SMC18277.1"/>
    </source>
</evidence>
<dbReference type="PANTHER" id="PTHR43317:SF11">
    <property type="entry name" value="POLYAMINE AMINOPROPYLTRANSFERASE 2"/>
    <property type="match status" value="1"/>
</dbReference>
<evidence type="ECO:0000259" key="5">
    <source>
        <dbReference type="PROSITE" id="PS51006"/>
    </source>
</evidence>
<gene>
    <name evidence="6" type="ORF">SAMN02745857_00517</name>
</gene>
<dbReference type="PROSITE" id="PS51006">
    <property type="entry name" value="PABS_2"/>
    <property type="match status" value="1"/>
</dbReference>
<evidence type="ECO:0000256" key="2">
    <source>
        <dbReference type="ARBA" id="ARBA00022679"/>
    </source>
</evidence>
<comment type="similarity">
    <text evidence="1">Belongs to the spermidine/spermine synthase family.</text>
</comment>
<name>A0A1W1X2Z6_9NEIS</name>
<feature type="domain" description="PABS" evidence="5">
    <location>
        <begin position="1"/>
        <end position="225"/>
    </location>
</feature>
<dbReference type="AlphaFoldDB" id="A0A1W1X2Z6"/>
<sequence>MSRATVWDDLNERLADSLGRPFTYQGHSTVSLHFDMRSIQSKMSLNDPDRLMLGYTRTMMASLLFKPAPEQIVLIGLGGGSLVKYCRRHLPMAQIVVAEINPHIIALRDAFQIPADDEQQQIHCCDGAAFVRARAAVPDLLLLDGFDAEGQAPSLCTQDFYDDCYSTLADDGVMVLNLYGADPLYRLYIDRVQQRFGDQVVVIRSEDCLNKIVFAGKGSGLRCTDAQLLFNARQLGQQHPLRLSYFAKQLILSRRESYLLAR</sequence>
<feature type="active site" description="Proton acceptor" evidence="4">
    <location>
        <position position="144"/>
    </location>
</feature>
<dbReference type="RefSeq" id="WP_084088977.1">
    <property type="nucleotide sequence ID" value="NZ_FWXD01000002.1"/>
</dbReference>
<organism evidence="6 7">
    <name type="scientific">Andreprevotia lacus DSM 23236</name>
    <dbReference type="NCBI Taxonomy" id="1121001"/>
    <lineage>
        <taxon>Bacteria</taxon>
        <taxon>Pseudomonadati</taxon>
        <taxon>Pseudomonadota</taxon>
        <taxon>Betaproteobacteria</taxon>
        <taxon>Neisseriales</taxon>
        <taxon>Chitinibacteraceae</taxon>
        <taxon>Andreprevotia</taxon>
    </lineage>
</organism>
<proteinExistence type="inferred from homology"/>
<dbReference type="SUPFAM" id="SSF53335">
    <property type="entry name" value="S-adenosyl-L-methionine-dependent methyltransferases"/>
    <property type="match status" value="1"/>
</dbReference>
<reference evidence="6 7" key="1">
    <citation type="submission" date="2017-04" db="EMBL/GenBank/DDBJ databases">
        <authorList>
            <person name="Afonso C.L."/>
            <person name="Miller P.J."/>
            <person name="Scott M.A."/>
            <person name="Spackman E."/>
            <person name="Goraichik I."/>
            <person name="Dimitrov K.M."/>
            <person name="Suarez D.L."/>
            <person name="Swayne D.E."/>
        </authorList>
    </citation>
    <scope>NUCLEOTIDE SEQUENCE [LARGE SCALE GENOMIC DNA]</scope>
    <source>
        <strain evidence="6 7">DSM 23236</strain>
    </source>
</reference>
<dbReference type="EMBL" id="FWXD01000002">
    <property type="protein sequence ID" value="SMC18277.1"/>
    <property type="molecule type" value="Genomic_DNA"/>
</dbReference>
<keyword evidence="2 4" id="KW-0808">Transferase</keyword>
<dbReference type="InterPro" id="IPR029063">
    <property type="entry name" value="SAM-dependent_MTases_sf"/>
</dbReference>
<evidence type="ECO:0000256" key="3">
    <source>
        <dbReference type="ARBA" id="ARBA00023115"/>
    </source>
</evidence>
<dbReference type="Gene3D" id="3.40.50.150">
    <property type="entry name" value="Vaccinia Virus protein VP39"/>
    <property type="match status" value="1"/>
</dbReference>
<dbReference type="STRING" id="1121001.SAMN02745857_00517"/>
<keyword evidence="7" id="KW-1185">Reference proteome</keyword>
<dbReference type="Proteomes" id="UP000192761">
    <property type="component" value="Unassembled WGS sequence"/>
</dbReference>